<dbReference type="RefSeq" id="WP_172873081.1">
    <property type="nucleotide sequence ID" value="NZ_JABRWL010000001.1"/>
</dbReference>
<accession>A0AA44IWX2</accession>
<keyword evidence="1" id="KW-0614">Plasmid</keyword>
<comment type="caution">
    <text evidence="1">The sequence shown here is derived from an EMBL/GenBank/DDBJ whole genome shotgun (WGS) entry which is preliminary data.</text>
</comment>
<dbReference type="Proteomes" id="UP001155820">
    <property type="component" value="Unassembled WGS sequence"/>
</dbReference>
<dbReference type="AlphaFoldDB" id="A0AA44IWX2"/>
<sequence length="323" mass="34884">MLPPMDLLATPTPAMPTWPARLPDWTLSRSRDITEADAAFAAGTALKSLDDLIRIDPPWLGCWRDRLSLKSAAMAARMLGRDEEENAIRDAVLLRAAGDDPGPAGKLFFATRMAARRSGTVATPLVKELAGLLLIRWDDELAAVPDLVDTAVQCKRAAPFAAADLIAAIFAVRPDAEMLALLLADVVLAHKLNWPRPVPLLMPERFGPAFRTVGGRGRGRVRPGDPAYPKTICLALVNGIDAAFQTAVDIDRRGARLLGVAPKLRTKGAEPVIQRLLMDDAVSASAPGGNLSRWAANRLFERLESFGAVRELSGRSSFRIFGL</sequence>
<dbReference type="Pfam" id="PF07183">
    <property type="entry name" value="DUF1403"/>
    <property type="match status" value="1"/>
</dbReference>
<keyword evidence="2" id="KW-1185">Reference proteome</keyword>
<gene>
    <name evidence="1" type="ORF">FOB26_01965</name>
</gene>
<proteinExistence type="predicted"/>
<name>A0AA44IWX2_9HYPH</name>
<evidence type="ECO:0000313" key="1">
    <source>
        <dbReference type="EMBL" id="NRF17918.1"/>
    </source>
</evidence>
<reference evidence="1" key="1">
    <citation type="submission" date="2019-07" db="EMBL/GenBank/DDBJ databases">
        <title>FDA dAtabase for Regulatory Grade micrObial Sequences (FDA-ARGOS): Supporting development and validation of Infectious Disease Dx tests.</title>
        <authorList>
            <person name="Bachman M."/>
            <person name="Young C."/>
            <person name="Tallon L."/>
            <person name="Sadzewicz L."/>
            <person name="Vavikolanu K."/>
            <person name="Mehta A."/>
            <person name="Aluvathingal J."/>
            <person name="Nadendla S."/>
            <person name="Nandy P."/>
            <person name="Geyer C."/>
            <person name="Yan Y."/>
            <person name="Sichtig H."/>
        </authorList>
    </citation>
    <scope>NUCLEOTIDE SEQUENCE</scope>
    <source>
        <strain evidence="1">FDAARGOS_618</strain>
        <plasmid evidence="1">unnamed2</plasmid>
    </source>
</reference>
<organism evidence="1 2">
    <name type="scientific">Agrobacterium pusense</name>
    <dbReference type="NCBI Taxonomy" id="648995"/>
    <lineage>
        <taxon>Bacteria</taxon>
        <taxon>Pseudomonadati</taxon>
        <taxon>Pseudomonadota</taxon>
        <taxon>Alphaproteobacteria</taxon>
        <taxon>Hyphomicrobiales</taxon>
        <taxon>Rhizobiaceae</taxon>
        <taxon>Rhizobium/Agrobacterium group</taxon>
        <taxon>Agrobacterium</taxon>
    </lineage>
</organism>
<dbReference type="InterPro" id="IPR009843">
    <property type="entry name" value="DUF1403"/>
</dbReference>
<protein>
    <submittedName>
        <fullName evidence="1">DUF1403 family protein</fullName>
    </submittedName>
</protein>
<geneLocation type="plasmid" evidence="1">
    <name>unnamed2</name>
</geneLocation>
<evidence type="ECO:0000313" key="2">
    <source>
        <dbReference type="Proteomes" id="UP001155820"/>
    </source>
</evidence>
<dbReference type="EMBL" id="JABRWM010000002">
    <property type="protein sequence ID" value="NRF17918.1"/>
    <property type="molecule type" value="Genomic_DNA"/>
</dbReference>